<comment type="similarity">
    <text evidence="1">Belongs to the NmrA-type oxidoreductase family.</text>
</comment>
<accession>A0A8H4CRX3</accession>
<dbReference type="GeneID" id="69018328"/>
<dbReference type="Pfam" id="PF05368">
    <property type="entry name" value="NmrA"/>
    <property type="match status" value="1"/>
</dbReference>
<keyword evidence="2" id="KW-0521">NADP</keyword>
<sequence>MIYHTSKLETFTPSSLTAHMAVSSARRKAILVIGATGKQGGATVEALIEANATSSHQVLALTRNRESSSAKRLEVAGVKIVQGDLNDVPAVFREAKKAFGGFEPHIWGVFSVQTFMGKGASIELEELQGKALVDGALANGVQHFVYASVDRGGAKSYENPTSVPHFRSKHNIEHHLVEKSKGKMSWTILRPVFFMDNIASDFGSKATATFWKIGLKTKPLQLVAVKDIGWFAAQSFLRPAEFASREISIAGDSLSHREANEIFRRKAGRDLPGIPNLLGRLLLRVAGDFGKMFNWFSEEGYGADVAALKMEHPGLLTWSNWLDDEGRRLVVQQP</sequence>
<evidence type="ECO:0000256" key="2">
    <source>
        <dbReference type="ARBA" id="ARBA00022857"/>
    </source>
</evidence>
<evidence type="ECO:0000313" key="5">
    <source>
        <dbReference type="Proteomes" id="UP000613401"/>
    </source>
</evidence>
<organism evidence="4 5">
    <name type="scientific">Colletotrichum gloeosporioides</name>
    <name type="common">Anthracnose fungus</name>
    <name type="synonym">Glomerella cingulata</name>
    <dbReference type="NCBI Taxonomy" id="474922"/>
    <lineage>
        <taxon>Eukaryota</taxon>
        <taxon>Fungi</taxon>
        <taxon>Dikarya</taxon>
        <taxon>Ascomycota</taxon>
        <taxon>Pezizomycotina</taxon>
        <taxon>Sordariomycetes</taxon>
        <taxon>Hypocreomycetidae</taxon>
        <taxon>Glomerellales</taxon>
        <taxon>Glomerellaceae</taxon>
        <taxon>Colletotrichum</taxon>
        <taxon>Colletotrichum gloeosporioides species complex</taxon>
    </lineage>
</organism>
<dbReference type="InterPro" id="IPR051164">
    <property type="entry name" value="NmrA-like_oxidored"/>
</dbReference>
<gene>
    <name evidence="4" type="ORF">GCG54_00011202</name>
</gene>
<evidence type="ECO:0000256" key="1">
    <source>
        <dbReference type="ARBA" id="ARBA00006328"/>
    </source>
</evidence>
<dbReference type="EMBL" id="WVTB01000017">
    <property type="protein sequence ID" value="KAF3809008.1"/>
    <property type="molecule type" value="Genomic_DNA"/>
</dbReference>
<dbReference type="PANTHER" id="PTHR42748">
    <property type="entry name" value="NITROGEN METABOLITE REPRESSION PROTEIN NMRA FAMILY MEMBER"/>
    <property type="match status" value="1"/>
</dbReference>
<reference evidence="4" key="2">
    <citation type="submission" date="2020-03" db="EMBL/GenBank/DDBJ databases">
        <authorList>
            <person name="Fu F.-F."/>
            <person name="Chen J."/>
        </authorList>
    </citation>
    <scope>NUCLEOTIDE SEQUENCE</scope>
    <source>
        <strain evidence="4">Lc1</strain>
    </source>
</reference>
<dbReference type="PANTHER" id="PTHR42748:SF7">
    <property type="entry name" value="NMRA LIKE REDOX SENSOR 1-RELATED"/>
    <property type="match status" value="1"/>
</dbReference>
<dbReference type="SUPFAM" id="SSF51735">
    <property type="entry name" value="NAD(P)-binding Rossmann-fold domains"/>
    <property type="match status" value="1"/>
</dbReference>
<reference evidence="4" key="1">
    <citation type="journal article" date="2020" name="Phytopathology">
        <title>Genome sequence and comparative analysis of Colletotrichum gloeosporioides isolated from Liriodendron leaves.</title>
        <authorList>
            <person name="Fu F.F."/>
            <person name="Hao Z."/>
            <person name="Wang P."/>
            <person name="Lu Y."/>
            <person name="Xue L.J."/>
            <person name="Wei G."/>
            <person name="Tian Y."/>
            <person name="Baishi H."/>
            <person name="Xu H."/>
            <person name="Shi J."/>
            <person name="Cheng T."/>
            <person name="Wang G."/>
            <person name="Yi Y."/>
            <person name="Chen J."/>
        </authorList>
    </citation>
    <scope>NUCLEOTIDE SEQUENCE</scope>
    <source>
        <strain evidence="4">Lc1</strain>
    </source>
</reference>
<protein>
    <recommendedName>
        <fullName evidence="3">NmrA-like domain-containing protein</fullName>
    </recommendedName>
</protein>
<keyword evidence="5" id="KW-1185">Reference proteome</keyword>
<comment type="caution">
    <text evidence="4">The sequence shown here is derived from an EMBL/GenBank/DDBJ whole genome shotgun (WGS) entry which is preliminary data.</text>
</comment>
<dbReference type="Gene3D" id="3.40.50.720">
    <property type="entry name" value="NAD(P)-binding Rossmann-like Domain"/>
    <property type="match status" value="1"/>
</dbReference>
<dbReference type="RefSeq" id="XP_045268167.1">
    <property type="nucleotide sequence ID" value="XM_045411109.1"/>
</dbReference>
<dbReference type="CDD" id="cd05251">
    <property type="entry name" value="NmrA_like_SDR_a"/>
    <property type="match status" value="1"/>
</dbReference>
<dbReference type="InterPro" id="IPR036291">
    <property type="entry name" value="NAD(P)-bd_dom_sf"/>
</dbReference>
<dbReference type="GO" id="GO:0005634">
    <property type="term" value="C:nucleus"/>
    <property type="evidence" value="ECO:0007669"/>
    <property type="project" value="TreeGrafter"/>
</dbReference>
<feature type="domain" description="NmrA-like" evidence="3">
    <location>
        <begin position="28"/>
        <end position="302"/>
    </location>
</feature>
<dbReference type="InterPro" id="IPR008030">
    <property type="entry name" value="NmrA-like"/>
</dbReference>
<dbReference type="Proteomes" id="UP000613401">
    <property type="component" value="Unassembled WGS sequence"/>
</dbReference>
<name>A0A8H4CRX3_COLGL</name>
<evidence type="ECO:0000259" key="3">
    <source>
        <dbReference type="Pfam" id="PF05368"/>
    </source>
</evidence>
<dbReference type="Gene3D" id="3.90.25.10">
    <property type="entry name" value="UDP-galactose 4-epimerase, domain 1"/>
    <property type="match status" value="1"/>
</dbReference>
<evidence type="ECO:0000313" key="4">
    <source>
        <dbReference type="EMBL" id="KAF3809008.1"/>
    </source>
</evidence>
<proteinExistence type="inferred from homology"/>
<dbReference type="AlphaFoldDB" id="A0A8H4CRX3"/>